<dbReference type="AlphaFoldDB" id="A0A931D786"/>
<feature type="compositionally biased region" description="Low complexity" evidence="1">
    <location>
        <begin position="9"/>
        <end position="20"/>
    </location>
</feature>
<evidence type="ECO:0000313" key="4">
    <source>
        <dbReference type="Proteomes" id="UP000625033"/>
    </source>
</evidence>
<keyword evidence="2" id="KW-0472">Membrane</keyword>
<comment type="caution">
    <text evidence="3">The sequence shown here is derived from an EMBL/GenBank/DDBJ whole genome shotgun (WGS) entry which is preliminary data.</text>
</comment>
<dbReference type="Proteomes" id="UP000625033">
    <property type="component" value="Unassembled WGS sequence"/>
</dbReference>
<dbReference type="RefSeq" id="WP_196836208.1">
    <property type="nucleotide sequence ID" value="NZ_JADOTZ010000001.1"/>
</dbReference>
<dbReference type="EMBL" id="JADOTZ010000001">
    <property type="protein sequence ID" value="MBG6084970.1"/>
    <property type="molecule type" value="Genomic_DNA"/>
</dbReference>
<name>A0A931D786_9MICC</name>
<keyword evidence="2" id="KW-0812">Transmembrane</keyword>
<organism evidence="3 4">
    <name type="scientific">Zhihengliuella flava</name>
    <dbReference type="NCBI Taxonomy" id="1285193"/>
    <lineage>
        <taxon>Bacteria</taxon>
        <taxon>Bacillati</taxon>
        <taxon>Actinomycetota</taxon>
        <taxon>Actinomycetes</taxon>
        <taxon>Micrococcales</taxon>
        <taxon>Micrococcaceae</taxon>
        <taxon>Zhihengliuella</taxon>
    </lineage>
</organism>
<keyword evidence="4" id="KW-1185">Reference proteome</keyword>
<feature type="region of interest" description="Disordered" evidence="1">
    <location>
        <begin position="1"/>
        <end position="20"/>
    </location>
</feature>
<evidence type="ECO:0000313" key="3">
    <source>
        <dbReference type="EMBL" id="MBG6084970.1"/>
    </source>
</evidence>
<evidence type="ECO:0000256" key="2">
    <source>
        <dbReference type="SAM" id="Phobius"/>
    </source>
</evidence>
<feature type="transmembrane region" description="Helical" evidence="2">
    <location>
        <begin position="33"/>
        <end position="54"/>
    </location>
</feature>
<protein>
    <submittedName>
        <fullName evidence="3">Uncharacterized protein</fullName>
    </submittedName>
</protein>
<evidence type="ECO:0000256" key="1">
    <source>
        <dbReference type="SAM" id="MobiDB-lite"/>
    </source>
</evidence>
<reference evidence="3" key="1">
    <citation type="submission" date="2020-11" db="EMBL/GenBank/DDBJ databases">
        <title>Sequencing the genomes of 1000 actinobacteria strains.</title>
        <authorList>
            <person name="Klenk H.-P."/>
        </authorList>
    </citation>
    <scope>NUCLEOTIDE SEQUENCE</scope>
    <source>
        <strain evidence="3">DSM 26152</strain>
    </source>
</reference>
<gene>
    <name evidence="3" type="ORF">IW252_001737</name>
</gene>
<keyword evidence="2" id="KW-1133">Transmembrane helix</keyword>
<sequence>MDTAGQNDAGAGQAPQPSAAHAAETSRFTSKLLWIYSVAFVPWVIVAIVLAGMAQQGGGDAALSGAALWLWFLAAAAPTAAAIGVLFIARSHPAPAVAQTALILAGVSLLLLVTALMFGAPKLTLLAMLAVWAAVLRTHWMTVAAGAMLVALAAPLLLAPLVGSGAVPAQTVPVIDAAMLGTLIACAVKARTTAAERRS</sequence>
<accession>A0A931D786</accession>
<feature type="transmembrane region" description="Helical" evidence="2">
    <location>
        <begin position="101"/>
        <end position="120"/>
    </location>
</feature>
<feature type="transmembrane region" description="Helical" evidence="2">
    <location>
        <begin position="140"/>
        <end position="162"/>
    </location>
</feature>
<proteinExistence type="predicted"/>
<feature type="transmembrane region" description="Helical" evidence="2">
    <location>
        <begin position="66"/>
        <end position="89"/>
    </location>
</feature>